<gene>
    <name evidence="1" type="ORF">ACFFGH_34205</name>
</gene>
<proteinExistence type="predicted"/>
<dbReference type="EMBL" id="JBHLTG010000030">
    <property type="protein sequence ID" value="MFC0682909.1"/>
    <property type="molecule type" value="Genomic_DNA"/>
</dbReference>
<accession>A0ABV6S103</accession>
<comment type="caution">
    <text evidence="1">The sequence shown here is derived from an EMBL/GenBank/DDBJ whole genome shotgun (WGS) entry which is preliminary data.</text>
</comment>
<reference evidence="1 2" key="1">
    <citation type="submission" date="2024-09" db="EMBL/GenBank/DDBJ databases">
        <authorList>
            <person name="Sun Q."/>
            <person name="Mori K."/>
        </authorList>
    </citation>
    <scope>NUCLEOTIDE SEQUENCE [LARGE SCALE GENOMIC DNA]</scope>
    <source>
        <strain evidence="1 2">KCTC 23076</strain>
    </source>
</reference>
<organism evidence="1 2">
    <name type="scientific">Lysobacter korlensis</name>
    <dbReference type="NCBI Taxonomy" id="553636"/>
    <lineage>
        <taxon>Bacteria</taxon>
        <taxon>Pseudomonadati</taxon>
        <taxon>Pseudomonadota</taxon>
        <taxon>Gammaproteobacteria</taxon>
        <taxon>Lysobacterales</taxon>
        <taxon>Lysobacteraceae</taxon>
        <taxon>Lysobacter</taxon>
    </lineage>
</organism>
<keyword evidence="2" id="KW-1185">Reference proteome</keyword>
<protein>
    <submittedName>
        <fullName evidence="1">Uncharacterized protein</fullName>
    </submittedName>
</protein>
<dbReference type="RefSeq" id="WP_386677389.1">
    <property type="nucleotide sequence ID" value="NZ_JBHLTG010000030.1"/>
</dbReference>
<evidence type="ECO:0000313" key="2">
    <source>
        <dbReference type="Proteomes" id="UP001589896"/>
    </source>
</evidence>
<evidence type="ECO:0000313" key="1">
    <source>
        <dbReference type="EMBL" id="MFC0682909.1"/>
    </source>
</evidence>
<name>A0ABV6S103_9GAMM</name>
<sequence>MSEPRRYLQKRYGESIAAPSESELGDAVMELFNENLPGITDADYAEHGAAHLRYGFDEGPMFVVEVARTGEATLEEWSDQDYEEKICPSKTISVTAQQALDLWLLLAAGRIDEVRAAFRGAA</sequence>
<dbReference type="Proteomes" id="UP001589896">
    <property type="component" value="Unassembled WGS sequence"/>
</dbReference>